<sequence>MKRAFSYPLPASGGIELTPMPPEKDPSFWVLVLTALRENGLAMGLTFALTWLRIQYDGKETRPVRQLIEATLGALIVMVVGLTVKEFGLSNAWSFATAGFVGVLGVEQARQLGRRWAERKVDGA</sequence>
<reference evidence="1 2" key="1">
    <citation type="journal article" date="2020" name="Front. Microbiol.">
        <title>Toward Biorecycling: Isolation of a Soil Bacterium That Grows on a Polyurethane Oligomer and Monomer.</title>
        <authorList>
            <person name="Espinosa M.J.C."/>
            <person name="Blanco A.C."/>
            <person name="Schmidgall T."/>
            <person name="Atanasoff-Kardjalieff A.K."/>
            <person name="Kappelmeyer U."/>
            <person name="Tischler D."/>
            <person name="Pieper D.H."/>
            <person name="Heipieper H.J."/>
            <person name="Eberlein C."/>
        </authorList>
    </citation>
    <scope>NUCLEOTIDE SEQUENCE [LARGE SCALE GENOMIC DNA]</scope>
    <source>
        <strain evidence="1 2">TDA1</strain>
    </source>
</reference>
<dbReference type="InterPro" id="IPR006481">
    <property type="entry name" value="Phage_lambda_GpS_holin"/>
</dbReference>
<evidence type="ECO:0000313" key="1">
    <source>
        <dbReference type="EMBL" id="WCI02009.1"/>
    </source>
</evidence>
<accession>A0ABY7REQ8</accession>
<dbReference type="Pfam" id="PF05106">
    <property type="entry name" value="Phage_holin_3_1"/>
    <property type="match status" value="1"/>
</dbReference>
<organism evidence="1 2">
    <name type="scientific">Pseudomonas capeferrum</name>
    <dbReference type="NCBI Taxonomy" id="1495066"/>
    <lineage>
        <taxon>Bacteria</taxon>
        <taxon>Pseudomonadati</taxon>
        <taxon>Pseudomonadota</taxon>
        <taxon>Gammaproteobacteria</taxon>
        <taxon>Pseudomonadales</taxon>
        <taxon>Pseudomonadaceae</taxon>
        <taxon>Pseudomonas</taxon>
    </lineage>
</organism>
<keyword evidence="2" id="KW-1185">Reference proteome</keyword>
<protein>
    <submittedName>
        <fullName evidence="1">Phage holin family protein</fullName>
    </submittedName>
</protein>
<gene>
    <name evidence="1" type="ORF">PMC74_09055</name>
</gene>
<name>A0ABY7REQ8_9PSED</name>
<evidence type="ECO:0000313" key="2">
    <source>
        <dbReference type="Proteomes" id="UP001214301"/>
    </source>
</evidence>
<dbReference type="EMBL" id="CP116669">
    <property type="protein sequence ID" value="WCI02009.1"/>
    <property type="molecule type" value="Genomic_DNA"/>
</dbReference>
<dbReference type="RefSeq" id="WP_236643893.1">
    <property type="nucleotide sequence ID" value="NZ_CP116669.1"/>
</dbReference>
<dbReference type="Proteomes" id="UP001214301">
    <property type="component" value="Chromosome"/>
</dbReference>
<proteinExistence type="predicted"/>